<proteinExistence type="predicted"/>
<feature type="domain" description="HTH cro/C1-type" evidence="1">
    <location>
        <begin position="20"/>
        <end position="92"/>
    </location>
</feature>
<dbReference type="EMBL" id="PZJX01000045">
    <property type="protein sequence ID" value="PTE07781.1"/>
    <property type="molecule type" value="Genomic_DNA"/>
</dbReference>
<accession>A0A2T4IQ50</accession>
<dbReference type="AlphaFoldDB" id="A0A2T4IQ50"/>
<comment type="caution">
    <text evidence="2">The sequence shown here is derived from an EMBL/GenBank/DDBJ whole genome shotgun (WGS) entry which is preliminary data.</text>
</comment>
<evidence type="ECO:0000313" key="3">
    <source>
        <dbReference type="Proteomes" id="UP000240259"/>
    </source>
</evidence>
<dbReference type="PANTHER" id="PTHR35010">
    <property type="entry name" value="BLL4672 PROTEIN-RELATED"/>
    <property type="match status" value="1"/>
</dbReference>
<evidence type="ECO:0000259" key="1">
    <source>
        <dbReference type="SMART" id="SM00530"/>
    </source>
</evidence>
<dbReference type="RefSeq" id="WP_107651600.1">
    <property type="nucleotide sequence ID" value="NZ_PZJX01000045.1"/>
</dbReference>
<name>A0A2T4IQ50_9HYPH</name>
<dbReference type="SMART" id="SM00530">
    <property type="entry name" value="HTH_XRE"/>
    <property type="match status" value="1"/>
</dbReference>
<protein>
    <submittedName>
        <fullName evidence="2">Transcriptional regulator</fullName>
    </submittedName>
</protein>
<dbReference type="InterPro" id="IPR001387">
    <property type="entry name" value="Cro/C1-type_HTH"/>
</dbReference>
<organism evidence="2 3">
    <name type="scientific">Mesorhizobium helmanticense</name>
    <dbReference type="NCBI Taxonomy" id="1776423"/>
    <lineage>
        <taxon>Bacteria</taxon>
        <taxon>Pseudomonadati</taxon>
        <taxon>Pseudomonadota</taxon>
        <taxon>Alphaproteobacteria</taxon>
        <taxon>Hyphomicrobiales</taxon>
        <taxon>Phyllobacteriaceae</taxon>
        <taxon>Mesorhizobium</taxon>
    </lineage>
</organism>
<dbReference type="Gene3D" id="1.10.260.40">
    <property type="entry name" value="lambda repressor-like DNA-binding domains"/>
    <property type="match status" value="1"/>
</dbReference>
<gene>
    <name evidence="2" type="ORF">C9427_24270</name>
</gene>
<sequence length="291" mass="32813">MDASSAQSPEDSRRRELGAFLRSRRERLTPSATGIAAGQRRRTPGLRREEVAMIAGVGTTWYTWLEQGRDVRPSVEVLTALCEALRLDAAESRHLFILAGRQQPERRRIAPEKVDGPLLHMLQSLVLQPAYVVGPRWDVLAWNAGAVAVFGDYGLLEGDARNIIHGVFTDPHRRHLLVDWEELARATLAAFRAESAKYIGDPDFERLIALMMRSSPEFREWWPQRDVVHRLSGVKHLRHPIAGAMAFEHMSLSIDDGSDMRLVVYTPLAEQNSIAKLQKLIDAMPQELRSA</sequence>
<dbReference type="OrthoDB" id="5346389at2"/>
<reference evidence="2 3" key="1">
    <citation type="submission" date="2018-03" db="EMBL/GenBank/DDBJ databases">
        <title>Genome sequence of the symbiotic type strain Mesorhizobium helmanticense CSLC115NT isolated from Lotus corniculatus nodules.</title>
        <authorList>
            <person name="Sannazzaro A.I."/>
            <person name="Torres Tejerizo G.A."/>
            <person name="Dip D."/>
            <person name="Caballero M."/>
            <person name="Pistorio M."/>
            <person name="Estrella M.J."/>
        </authorList>
    </citation>
    <scope>NUCLEOTIDE SEQUENCE [LARGE SCALE GENOMIC DNA]</scope>
    <source>
        <strain evidence="2 3">CSLC115N</strain>
    </source>
</reference>
<dbReference type="Proteomes" id="UP000240259">
    <property type="component" value="Unassembled WGS sequence"/>
</dbReference>
<dbReference type="Pfam" id="PF13560">
    <property type="entry name" value="HTH_31"/>
    <property type="match status" value="1"/>
</dbReference>
<dbReference type="InterPro" id="IPR041413">
    <property type="entry name" value="MLTR_LBD"/>
</dbReference>
<dbReference type="CDD" id="cd00093">
    <property type="entry name" value="HTH_XRE"/>
    <property type="match status" value="1"/>
</dbReference>
<evidence type="ECO:0000313" key="2">
    <source>
        <dbReference type="EMBL" id="PTE07781.1"/>
    </source>
</evidence>
<dbReference type="GO" id="GO:0003677">
    <property type="term" value="F:DNA binding"/>
    <property type="evidence" value="ECO:0007669"/>
    <property type="project" value="InterPro"/>
</dbReference>
<dbReference type="Pfam" id="PF17765">
    <property type="entry name" value="MLTR_LBD"/>
    <property type="match status" value="1"/>
</dbReference>
<dbReference type="InterPro" id="IPR010982">
    <property type="entry name" value="Lambda_DNA-bd_dom_sf"/>
</dbReference>
<dbReference type="Gene3D" id="3.30.450.180">
    <property type="match status" value="1"/>
</dbReference>
<dbReference type="SUPFAM" id="SSF47413">
    <property type="entry name" value="lambda repressor-like DNA-binding domains"/>
    <property type="match status" value="1"/>
</dbReference>
<keyword evidence="3" id="KW-1185">Reference proteome</keyword>